<proteinExistence type="inferred from homology"/>
<feature type="domain" description="ADF-H" evidence="9">
    <location>
        <begin position="1"/>
        <end position="121"/>
    </location>
</feature>
<dbReference type="PROSITE" id="PS51263">
    <property type="entry name" value="ADF_H"/>
    <property type="match status" value="1"/>
</dbReference>
<evidence type="ECO:0000256" key="2">
    <source>
        <dbReference type="ARBA" id="ARBA00009557"/>
    </source>
</evidence>
<comment type="caution">
    <text evidence="10">The sequence shown here is derived from an EMBL/GenBank/DDBJ whole genome shotgun (WGS) entry which is preliminary data.</text>
</comment>
<dbReference type="SUPFAM" id="SSF55753">
    <property type="entry name" value="Actin depolymerizing proteins"/>
    <property type="match status" value="2"/>
</dbReference>
<dbReference type="OrthoDB" id="10006997at2759"/>
<dbReference type="GO" id="GO:0051015">
    <property type="term" value="F:actin filament binding"/>
    <property type="evidence" value="ECO:0007669"/>
    <property type="project" value="TreeGrafter"/>
</dbReference>
<keyword evidence="4" id="KW-0677">Repeat</keyword>
<dbReference type="SMART" id="SM00102">
    <property type="entry name" value="ADF"/>
    <property type="match status" value="2"/>
</dbReference>
<dbReference type="GO" id="GO:0005884">
    <property type="term" value="C:actin filament"/>
    <property type="evidence" value="ECO:0007669"/>
    <property type="project" value="TreeGrafter"/>
</dbReference>
<dbReference type="PANTHER" id="PTHR13759">
    <property type="entry name" value="TWINFILIN"/>
    <property type="match status" value="1"/>
</dbReference>
<evidence type="ECO:0000256" key="1">
    <source>
        <dbReference type="ARBA" id="ARBA00004245"/>
    </source>
</evidence>
<sequence length="313" mass="34137">MVDTRSFVTMSTISCHRQTVELLVLDSTVPVEGTFESDLAKLQDLLEDTVPASVLVRLEEPPTEWLAIHYVPDSAKIRDKMLYASTRTTLTKNLPSTHFSDTLFATSKEDLTPAAYAAHRRSVAAPQPMTAREKEMEELKAAERKGGGAYAGNRARINHVGQAVGYVWPPEVEDAIKELASGSDDRLAIVTLDPASETLNLMSVEESSADELGSKIPSSEPVFIYSCPSSSPVKHRMMYASGTTSVHRYAKSILPPNALAERKIETSDPKELDAAHLQVELALSPDPSRVASPAAPAEENRGFARPRGPAKRR</sequence>
<evidence type="ECO:0000256" key="4">
    <source>
        <dbReference type="ARBA" id="ARBA00022737"/>
    </source>
</evidence>
<organism evidence="10 11">
    <name type="scientific">Hericium alpestre</name>
    <dbReference type="NCBI Taxonomy" id="135208"/>
    <lineage>
        <taxon>Eukaryota</taxon>
        <taxon>Fungi</taxon>
        <taxon>Dikarya</taxon>
        <taxon>Basidiomycota</taxon>
        <taxon>Agaricomycotina</taxon>
        <taxon>Agaricomycetes</taxon>
        <taxon>Russulales</taxon>
        <taxon>Hericiaceae</taxon>
        <taxon>Hericium</taxon>
    </lineage>
</organism>
<dbReference type="InterPro" id="IPR029006">
    <property type="entry name" value="ADF-H/Gelsolin-like_dom_sf"/>
</dbReference>
<dbReference type="Gene3D" id="3.40.20.10">
    <property type="entry name" value="Severin"/>
    <property type="match status" value="2"/>
</dbReference>
<keyword evidence="11" id="KW-1185">Reference proteome</keyword>
<protein>
    <recommendedName>
        <fullName evidence="9">ADF-H domain-containing protein</fullName>
    </recommendedName>
</protein>
<evidence type="ECO:0000256" key="5">
    <source>
        <dbReference type="ARBA" id="ARBA00023203"/>
    </source>
</evidence>
<dbReference type="GO" id="GO:0030042">
    <property type="term" value="P:actin filament depolymerization"/>
    <property type="evidence" value="ECO:0007669"/>
    <property type="project" value="TreeGrafter"/>
</dbReference>
<evidence type="ECO:0000259" key="9">
    <source>
        <dbReference type="PROSITE" id="PS51263"/>
    </source>
</evidence>
<dbReference type="EMBL" id="SFCI01000042">
    <property type="protein sequence ID" value="TFY83243.1"/>
    <property type="molecule type" value="Genomic_DNA"/>
</dbReference>
<evidence type="ECO:0000256" key="8">
    <source>
        <dbReference type="SAM" id="MobiDB-lite"/>
    </source>
</evidence>
<evidence type="ECO:0000313" key="11">
    <source>
        <dbReference type="Proteomes" id="UP000298061"/>
    </source>
</evidence>
<comment type="subunit">
    <text evidence="7">Interacts with G-actin; ADP-actin form.</text>
</comment>
<dbReference type="STRING" id="135208.A0A4Z0AA90"/>
<dbReference type="InterPro" id="IPR028458">
    <property type="entry name" value="Twinfilin"/>
</dbReference>
<gene>
    <name evidence="10" type="ORF">EWM64_g771</name>
</gene>
<evidence type="ECO:0000256" key="3">
    <source>
        <dbReference type="ARBA" id="ARBA00022490"/>
    </source>
</evidence>
<dbReference type="Pfam" id="PF00241">
    <property type="entry name" value="Cofilin_ADF"/>
    <property type="match status" value="2"/>
</dbReference>
<feature type="region of interest" description="Disordered" evidence="8">
    <location>
        <begin position="283"/>
        <end position="313"/>
    </location>
</feature>
<dbReference type="PANTHER" id="PTHR13759:SF1">
    <property type="entry name" value="TWINFILIN"/>
    <property type="match status" value="1"/>
</dbReference>
<evidence type="ECO:0000256" key="7">
    <source>
        <dbReference type="ARBA" id="ARBA00038532"/>
    </source>
</evidence>
<evidence type="ECO:0000256" key="6">
    <source>
        <dbReference type="ARBA" id="ARBA00023212"/>
    </source>
</evidence>
<accession>A0A4Z0AA90</accession>
<dbReference type="AlphaFoldDB" id="A0A4Z0AA90"/>
<keyword evidence="3" id="KW-0963">Cytoplasm</keyword>
<dbReference type="GO" id="GO:0003785">
    <property type="term" value="F:actin monomer binding"/>
    <property type="evidence" value="ECO:0007669"/>
    <property type="project" value="TreeGrafter"/>
</dbReference>
<dbReference type="Proteomes" id="UP000298061">
    <property type="component" value="Unassembled WGS sequence"/>
</dbReference>
<keyword evidence="5" id="KW-0009">Actin-binding</keyword>
<comment type="subcellular location">
    <subcellularLocation>
        <location evidence="1">Cytoplasm</location>
        <location evidence="1">Cytoskeleton</location>
    </subcellularLocation>
</comment>
<keyword evidence="6" id="KW-0206">Cytoskeleton</keyword>
<evidence type="ECO:0000313" key="10">
    <source>
        <dbReference type="EMBL" id="TFY83243.1"/>
    </source>
</evidence>
<dbReference type="GO" id="GO:0051016">
    <property type="term" value="P:barbed-end actin filament capping"/>
    <property type="evidence" value="ECO:0007669"/>
    <property type="project" value="TreeGrafter"/>
</dbReference>
<dbReference type="InterPro" id="IPR002108">
    <property type="entry name" value="ADF-H"/>
</dbReference>
<name>A0A4Z0AA90_9AGAM</name>
<dbReference type="GO" id="GO:0005737">
    <property type="term" value="C:cytoplasm"/>
    <property type="evidence" value="ECO:0007669"/>
    <property type="project" value="TreeGrafter"/>
</dbReference>
<comment type="similarity">
    <text evidence="2">Belongs to the actin-binding proteins ADF family. Twinfilin subfamily.</text>
</comment>
<dbReference type="CDD" id="cd11285">
    <property type="entry name" value="ADF_Twf-N_like"/>
    <property type="match status" value="1"/>
</dbReference>
<reference evidence="10 11" key="1">
    <citation type="submission" date="2019-02" db="EMBL/GenBank/DDBJ databases">
        <title>Genome sequencing of the rare red list fungi Hericium alpestre (H. flagellum).</title>
        <authorList>
            <person name="Buettner E."/>
            <person name="Kellner H."/>
        </authorList>
    </citation>
    <scope>NUCLEOTIDE SEQUENCE [LARGE SCALE GENOMIC DNA]</scope>
    <source>
        <strain evidence="10 11">DSM 108284</strain>
    </source>
</reference>